<accession>A0A5C3MFC5</accession>
<gene>
    <name evidence="2" type="ORF">BDQ12DRAFT_640474</name>
</gene>
<dbReference type="EMBL" id="ML213590">
    <property type="protein sequence ID" value="TFK44062.1"/>
    <property type="molecule type" value="Genomic_DNA"/>
</dbReference>
<feature type="domain" description="NmrA-like" evidence="1">
    <location>
        <begin position="7"/>
        <end position="88"/>
    </location>
</feature>
<protein>
    <submittedName>
        <fullName evidence="2">NAD-binding protein</fullName>
    </submittedName>
</protein>
<dbReference type="AlphaFoldDB" id="A0A5C3MFC5"/>
<reference evidence="2 3" key="1">
    <citation type="journal article" date="2019" name="Nat. Ecol. Evol.">
        <title>Megaphylogeny resolves global patterns of mushroom evolution.</title>
        <authorList>
            <person name="Varga T."/>
            <person name="Krizsan K."/>
            <person name="Foldi C."/>
            <person name="Dima B."/>
            <person name="Sanchez-Garcia M."/>
            <person name="Sanchez-Ramirez S."/>
            <person name="Szollosi G.J."/>
            <person name="Szarkandi J.G."/>
            <person name="Papp V."/>
            <person name="Albert L."/>
            <person name="Andreopoulos W."/>
            <person name="Angelini C."/>
            <person name="Antonin V."/>
            <person name="Barry K.W."/>
            <person name="Bougher N.L."/>
            <person name="Buchanan P."/>
            <person name="Buyck B."/>
            <person name="Bense V."/>
            <person name="Catcheside P."/>
            <person name="Chovatia M."/>
            <person name="Cooper J."/>
            <person name="Damon W."/>
            <person name="Desjardin D."/>
            <person name="Finy P."/>
            <person name="Geml J."/>
            <person name="Haridas S."/>
            <person name="Hughes K."/>
            <person name="Justo A."/>
            <person name="Karasinski D."/>
            <person name="Kautmanova I."/>
            <person name="Kiss B."/>
            <person name="Kocsube S."/>
            <person name="Kotiranta H."/>
            <person name="LaButti K.M."/>
            <person name="Lechner B.E."/>
            <person name="Liimatainen K."/>
            <person name="Lipzen A."/>
            <person name="Lukacs Z."/>
            <person name="Mihaltcheva S."/>
            <person name="Morgado L.N."/>
            <person name="Niskanen T."/>
            <person name="Noordeloos M.E."/>
            <person name="Ohm R.A."/>
            <person name="Ortiz-Santana B."/>
            <person name="Ovrebo C."/>
            <person name="Racz N."/>
            <person name="Riley R."/>
            <person name="Savchenko A."/>
            <person name="Shiryaev A."/>
            <person name="Soop K."/>
            <person name="Spirin V."/>
            <person name="Szebenyi C."/>
            <person name="Tomsovsky M."/>
            <person name="Tulloss R.E."/>
            <person name="Uehling J."/>
            <person name="Grigoriev I.V."/>
            <person name="Vagvolgyi C."/>
            <person name="Papp T."/>
            <person name="Martin F.M."/>
            <person name="Miettinen O."/>
            <person name="Hibbett D.S."/>
            <person name="Nagy L.G."/>
        </authorList>
    </citation>
    <scope>NUCLEOTIDE SEQUENCE [LARGE SCALE GENOMIC DNA]</scope>
    <source>
        <strain evidence="2 3">CBS 166.37</strain>
    </source>
</reference>
<dbReference type="Pfam" id="PF05368">
    <property type="entry name" value="NmrA"/>
    <property type="match status" value="1"/>
</dbReference>
<proteinExistence type="predicted"/>
<evidence type="ECO:0000313" key="2">
    <source>
        <dbReference type="EMBL" id="TFK44062.1"/>
    </source>
</evidence>
<evidence type="ECO:0000259" key="1">
    <source>
        <dbReference type="Pfam" id="PF05368"/>
    </source>
</evidence>
<dbReference type="Proteomes" id="UP000308652">
    <property type="component" value="Unassembled WGS sequence"/>
</dbReference>
<dbReference type="GO" id="GO:0004029">
    <property type="term" value="F:aldehyde dehydrogenase (NAD+) activity"/>
    <property type="evidence" value="ECO:0007669"/>
    <property type="project" value="TreeGrafter"/>
</dbReference>
<dbReference type="Gene3D" id="3.40.50.720">
    <property type="entry name" value="NAD(P)-binding Rossmann-like Domain"/>
    <property type="match status" value="1"/>
</dbReference>
<dbReference type="InterPro" id="IPR051783">
    <property type="entry name" value="NAD(P)-dependent_oxidoreduct"/>
</dbReference>
<dbReference type="InterPro" id="IPR036291">
    <property type="entry name" value="NAD(P)-bd_dom_sf"/>
</dbReference>
<dbReference type="SUPFAM" id="SSF51735">
    <property type="entry name" value="NAD(P)-binding Rossmann-fold domains"/>
    <property type="match status" value="1"/>
</dbReference>
<sequence>MSNPKINIFMTGVTGYIGGSILVRFLEHPNIAAFNITALVRSSEKAKKLAEFGVHAIVGSHDDIPLLEKLCSEADVVFSTADSDNLPVAQGTLRGMKQRYKKTGVPPVLIHTSGTGLLTDDAAGMYATDVVYNDADADQIETLPPTALHGDIDTELLKGDKEGYIKLYIVLPGTVYGIASNTLVEAGIQNAYSMQIPDLIKASLDRGQAGMVGKGQNLWPNVHVDELANLYIKLYDSITSDSSVGHGRDGFYFGASGEHKLYDVAKAIGEVLVSLGKSTNPEPTTFTKIELDKYFHLLQGSEYLGTNSRCLPTRSRSIGWNPMKGTQDLLESIEPEVKAIIQRNVGAQPEKRWTMLKEKLEKSVFNM</sequence>
<dbReference type="PANTHER" id="PTHR48079">
    <property type="entry name" value="PROTEIN YEEZ"/>
    <property type="match status" value="1"/>
</dbReference>
<name>A0A5C3MFC5_9AGAR</name>
<dbReference type="OrthoDB" id="10262413at2759"/>
<dbReference type="InterPro" id="IPR008030">
    <property type="entry name" value="NmrA-like"/>
</dbReference>
<dbReference type="PANTHER" id="PTHR48079:SF6">
    <property type="entry name" value="NAD(P)-BINDING DOMAIN-CONTAINING PROTEIN-RELATED"/>
    <property type="match status" value="1"/>
</dbReference>
<organism evidence="2 3">
    <name type="scientific">Crucibulum laeve</name>
    <dbReference type="NCBI Taxonomy" id="68775"/>
    <lineage>
        <taxon>Eukaryota</taxon>
        <taxon>Fungi</taxon>
        <taxon>Dikarya</taxon>
        <taxon>Basidiomycota</taxon>
        <taxon>Agaricomycotina</taxon>
        <taxon>Agaricomycetes</taxon>
        <taxon>Agaricomycetidae</taxon>
        <taxon>Agaricales</taxon>
        <taxon>Agaricineae</taxon>
        <taxon>Nidulariaceae</taxon>
        <taxon>Crucibulum</taxon>
    </lineage>
</organism>
<dbReference type="STRING" id="68775.A0A5C3MFC5"/>
<keyword evidence="3" id="KW-1185">Reference proteome</keyword>
<evidence type="ECO:0000313" key="3">
    <source>
        <dbReference type="Proteomes" id="UP000308652"/>
    </source>
</evidence>
<dbReference type="GO" id="GO:0005737">
    <property type="term" value="C:cytoplasm"/>
    <property type="evidence" value="ECO:0007669"/>
    <property type="project" value="TreeGrafter"/>
</dbReference>